<feature type="repeat" description="TPR" evidence="1">
    <location>
        <begin position="462"/>
        <end position="495"/>
    </location>
</feature>
<feature type="repeat" description="TPR" evidence="1">
    <location>
        <begin position="197"/>
        <end position="230"/>
    </location>
</feature>
<dbReference type="GO" id="GO:0000127">
    <property type="term" value="C:transcription factor TFIIIC complex"/>
    <property type="evidence" value="ECO:0007669"/>
    <property type="project" value="TreeGrafter"/>
</dbReference>
<feature type="region of interest" description="Disordered" evidence="2">
    <location>
        <begin position="358"/>
        <end position="384"/>
    </location>
</feature>
<dbReference type="AlphaFoldDB" id="A0A4Q1BC49"/>
<proteinExistence type="predicted"/>
<dbReference type="OrthoDB" id="9991317at2759"/>
<dbReference type="InParanoid" id="A0A4Q1BC49"/>
<dbReference type="InterPro" id="IPR019734">
    <property type="entry name" value="TPR_rpt"/>
</dbReference>
<evidence type="ECO:0000313" key="4">
    <source>
        <dbReference type="Proteomes" id="UP000289152"/>
    </source>
</evidence>
<dbReference type="Gene3D" id="1.25.40.10">
    <property type="entry name" value="Tetratricopeptide repeat domain"/>
    <property type="match status" value="3"/>
</dbReference>
<name>A0A4Q1BC49_TREME</name>
<dbReference type="GO" id="GO:0006383">
    <property type="term" value="P:transcription by RNA polymerase III"/>
    <property type="evidence" value="ECO:0007669"/>
    <property type="project" value="InterPro"/>
</dbReference>
<dbReference type="FunCoup" id="A0A4Q1BC49">
    <property type="interactions" value="620"/>
</dbReference>
<feature type="region of interest" description="Disordered" evidence="2">
    <location>
        <begin position="1"/>
        <end position="112"/>
    </location>
</feature>
<evidence type="ECO:0000256" key="2">
    <source>
        <dbReference type="SAM" id="MobiDB-lite"/>
    </source>
</evidence>
<protein>
    <recommendedName>
        <fullName evidence="5">General transcription factor 3C polypeptide 3 (Transcription factor C subunit 4)</fullName>
    </recommendedName>
</protein>
<keyword evidence="1" id="KW-0802">TPR repeat</keyword>
<comment type="caution">
    <text evidence="3">The sequence shown here is derived from an EMBL/GenBank/DDBJ whole genome shotgun (WGS) entry which is preliminary data.</text>
</comment>
<evidence type="ECO:0008006" key="5">
    <source>
        <dbReference type="Google" id="ProtNLM"/>
    </source>
</evidence>
<dbReference type="InterPro" id="IPR039340">
    <property type="entry name" value="Tfc4/TFIIIC-102/Sfc4"/>
</dbReference>
<dbReference type="PANTHER" id="PTHR23082:SF0">
    <property type="entry name" value="GENERAL TRANSCRIPTION FACTOR 3C POLYPEPTIDE 3"/>
    <property type="match status" value="1"/>
</dbReference>
<evidence type="ECO:0000313" key="3">
    <source>
        <dbReference type="EMBL" id="RXK35366.1"/>
    </source>
</evidence>
<feature type="compositionally biased region" description="Acidic residues" evidence="2">
    <location>
        <begin position="36"/>
        <end position="58"/>
    </location>
</feature>
<reference evidence="3 4" key="1">
    <citation type="submission" date="2016-06" db="EMBL/GenBank/DDBJ databases">
        <title>Evolution of pathogenesis and genome organization in the Tremellales.</title>
        <authorList>
            <person name="Cuomo C."/>
            <person name="Litvintseva A."/>
            <person name="Heitman J."/>
            <person name="Chen Y."/>
            <person name="Sun S."/>
            <person name="Springer D."/>
            <person name="Dromer F."/>
            <person name="Young S."/>
            <person name="Zeng Q."/>
            <person name="Chapman S."/>
            <person name="Gujja S."/>
            <person name="Saif S."/>
            <person name="Birren B."/>
        </authorList>
    </citation>
    <scope>NUCLEOTIDE SEQUENCE [LARGE SCALE GENOMIC DNA]</scope>
    <source>
        <strain evidence="3 4">ATCC 28783</strain>
    </source>
</reference>
<dbReference type="SUPFAM" id="SSF48452">
    <property type="entry name" value="TPR-like"/>
    <property type="match status" value="1"/>
</dbReference>
<dbReference type="PROSITE" id="PS50005">
    <property type="entry name" value="TPR"/>
    <property type="match status" value="2"/>
</dbReference>
<dbReference type="SMART" id="SM00028">
    <property type="entry name" value="TPR"/>
    <property type="match status" value="6"/>
</dbReference>
<dbReference type="Proteomes" id="UP000289152">
    <property type="component" value="Unassembled WGS sequence"/>
</dbReference>
<evidence type="ECO:0000256" key="1">
    <source>
        <dbReference type="PROSITE-ProRule" id="PRU00339"/>
    </source>
</evidence>
<sequence>MTNLEEDIFMEEDPQESESVDSMNSGDSNSDHSETGDESSSLEDNDSDAYMQDEEEEVVVAGPSRRSKRLEVDTGEDDEVFDQMAGGVTLPHPPKESEVSDLDGLNKDLSGPIKRLTKNTKRKHRPSRQVQQVLGQGNIAYIDGRHDDAIRLFLEVIRHDPHVFSAWTSLASCYDELGDEEAARQMRFFAAHVENEAETWRELAAQFKERDQIPQCLYCLRKALQVDPDDVGSLWEISALYREQNKISKAVEAFKKILKTHSPTTYNFDLLMEFFPLFTETTHHDIGAQAFQRAFEWHYDHFDGPEEVYSDLANTMRLEHVIAVGDLLMLGDQLEEALLVIRRGQRWLQNRKDERQFDALDDDREYDPPGVQRLTESGEQAEDLGTHPLDVNLRQRLALLRLRLGDDDEAMLHVDHILEWDVELNQTLFMELGEALLKREMWEKALEVLAELQSNDNIPDSPALIYALGQCYYRLQDHAAAEEALRWVISVDDNHIEAKLLLANVLEDTGKKAEALEIVTKVLRGRITRGEVRTGRGPSKGDRSAEGMFTRRMLEEEMHSLMQSLWKDVQAAEEGIANGEVGALDKFVYAAETMVENFRVARNNFGKNRGVVRVRKYPKQRKNDLTTQAQELQERLEREMGLDDDDEQQDSSAYVILRSTDLYGLGYEEWLALVIKYCCVLMVKSEEEFALDILEHVVWSGVFNNRRCEIALRLTTVAAAMRAKAYDKIYDNCKRLAQLHQFRIEPLQLMLACLGGKGLRAAVVWQGSILQRFVHRELRIWDDAAHGLRLHYNPIWGRWAQSVKNEMEEELVEVEKDQEEMDLEFDGEGILGNEQPQEEVPRPTKPSPGLNVLYGQHMLSAKSYQSALYYFMRAYQVDQYNPFICLLIAQAFFGRSMNRQSDNRNFQMAQGLAFLTKYRELSLKDPISQEEVEYNFGRAFHGIGIPHLAIVHYERVLDSIKKRMEQSDDPEGIRKDSFAMESAHNLMLLYTSSGNIKLVKDKSIWMAI</sequence>
<keyword evidence="4" id="KW-1185">Reference proteome</keyword>
<dbReference type="EMBL" id="SDIL01000141">
    <property type="protein sequence ID" value="RXK35366.1"/>
    <property type="molecule type" value="Genomic_DNA"/>
</dbReference>
<accession>A0A4Q1BC49</accession>
<feature type="compositionally biased region" description="Acidic residues" evidence="2">
    <location>
        <begin position="1"/>
        <end position="19"/>
    </location>
</feature>
<dbReference type="InterPro" id="IPR011990">
    <property type="entry name" value="TPR-like_helical_dom_sf"/>
</dbReference>
<gene>
    <name evidence="3" type="ORF">M231_07388</name>
</gene>
<dbReference type="Pfam" id="PF13432">
    <property type="entry name" value="TPR_16"/>
    <property type="match status" value="2"/>
</dbReference>
<dbReference type="VEuPathDB" id="FungiDB:TREMEDRAFT_27203"/>
<organism evidence="3 4">
    <name type="scientific">Tremella mesenterica</name>
    <name type="common">Jelly fungus</name>
    <dbReference type="NCBI Taxonomy" id="5217"/>
    <lineage>
        <taxon>Eukaryota</taxon>
        <taxon>Fungi</taxon>
        <taxon>Dikarya</taxon>
        <taxon>Basidiomycota</taxon>
        <taxon>Agaricomycotina</taxon>
        <taxon>Tremellomycetes</taxon>
        <taxon>Tremellales</taxon>
        <taxon>Tremellaceae</taxon>
        <taxon>Tremella</taxon>
    </lineage>
</organism>
<dbReference type="PANTHER" id="PTHR23082">
    <property type="entry name" value="TRANSCRIPTION INITIATION FACTOR IIIC TFIIIC , POLYPEPTIDE 3-RELATED"/>
    <property type="match status" value="1"/>
</dbReference>
<dbReference type="STRING" id="5217.A0A4Q1BC49"/>